<reference evidence="1" key="2">
    <citation type="journal article" date="2022" name="Hortic Res">
        <title>The genome of Dioscorea zingiberensis sheds light on the biosynthesis, origin and evolution of the medicinally important diosgenin saponins.</title>
        <authorList>
            <person name="Li Y."/>
            <person name="Tan C."/>
            <person name="Li Z."/>
            <person name="Guo J."/>
            <person name="Li S."/>
            <person name="Chen X."/>
            <person name="Wang C."/>
            <person name="Dai X."/>
            <person name="Yang H."/>
            <person name="Song W."/>
            <person name="Hou L."/>
            <person name="Xu J."/>
            <person name="Tong Z."/>
            <person name="Xu A."/>
            <person name="Yuan X."/>
            <person name="Wang W."/>
            <person name="Yang Q."/>
            <person name="Chen L."/>
            <person name="Sun Z."/>
            <person name="Wang K."/>
            <person name="Pan B."/>
            <person name="Chen J."/>
            <person name="Bao Y."/>
            <person name="Liu F."/>
            <person name="Qi X."/>
            <person name="Gang D.R."/>
            <person name="Wen J."/>
            <person name="Li J."/>
        </authorList>
    </citation>
    <scope>NUCLEOTIDE SEQUENCE</scope>
    <source>
        <strain evidence="1">Dzin_1.0</strain>
    </source>
</reference>
<dbReference type="EMBL" id="JAGGNH010000002">
    <property type="protein sequence ID" value="KAJ0980804.1"/>
    <property type="molecule type" value="Genomic_DNA"/>
</dbReference>
<accession>A0A9D5CXK9</accession>
<sequence>MNNSEEKHGHHWIADTNENLQVDKDMIVSIPARGLNISWGNDCRFWKFVDAPKDGSSGLIFLDAAELVQVNWLEVRGRIDLEHREKIFSPWKTYEIFYIIKFKNDAFGWDACPISLELKAPNGQKVKRSEHFERYNKKSSEDWHHVFGGEFSTGPELKGSRVNFAMLENKTSYWKGGMILHGVQIKPKNAKGLLA</sequence>
<dbReference type="GO" id="GO:0030246">
    <property type="term" value="F:carbohydrate binding"/>
    <property type="evidence" value="ECO:0007669"/>
    <property type="project" value="InterPro"/>
</dbReference>
<name>A0A9D5CXK9_9LILI</name>
<reference evidence="1" key="1">
    <citation type="submission" date="2021-03" db="EMBL/GenBank/DDBJ databases">
        <authorList>
            <person name="Li Z."/>
            <person name="Yang C."/>
        </authorList>
    </citation>
    <scope>NUCLEOTIDE SEQUENCE</scope>
    <source>
        <strain evidence="1">Dzin_1.0</strain>
        <tissue evidence="1">Leaf</tissue>
    </source>
</reference>
<dbReference type="PANTHER" id="PTHR48478">
    <property type="entry name" value="LECTIN-LIKE"/>
    <property type="match status" value="1"/>
</dbReference>
<evidence type="ECO:0000313" key="1">
    <source>
        <dbReference type="EMBL" id="KAJ0980804.1"/>
    </source>
</evidence>
<dbReference type="AlphaFoldDB" id="A0A9D5CXK9"/>
<gene>
    <name evidence="1" type="ORF">J5N97_009059</name>
</gene>
<proteinExistence type="predicted"/>
<dbReference type="InterPro" id="IPR025886">
    <property type="entry name" value="PP2-like"/>
</dbReference>
<comment type="caution">
    <text evidence="1">The sequence shown here is derived from an EMBL/GenBank/DDBJ whole genome shotgun (WGS) entry which is preliminary data.</text>
</comment>
<dbReference type="OrthoDB" id="2107747at2759"/>
<dbReference type="Proteomes" id="UP001085076">
    <property type="component" value="Miscellaneous, Linkage group lg02"/>
</dbReference>
<keyword evidence="2" id="KW-1185">Reference proteome</keyword>
<organism evidence="1 2">
    <name type="scientific">Dioscorea zingiberensis</name>
    <dbReference type="NCBI Taxonomy" id="325984"/>
    <lineage>
        <taxon>Eukaryota</taxon>
        <taxon>Viridiplantae</taxon>
        <taxon>Streptophyta</taxon>
        <taxon>Embryophyta</taxon>
        <taxon>Tracheophyta</taxon>
        <taxon>Spermatophyta</taxon>
        <taxon>Magnoliopsida</taxon>
        <taxon>Liliopsida</taxon>
        <taxon>Dioscoreales</taxon>
        <taxon>Dioscoreaceae</taxon>
        <taxon>Dioscorea</taxon>
    </lineage>
</organism>
<evidence type="ECO:0000313" key="2">
    <source>
        <dbReference type="Proteomes" id="UP001085076"/>
    </source>
</evidence>
<dbReference type="Pfam" id="PF14299">
    <property type="entry name" value="PP2"/>
    <property type="match status" value="1"/>
</dbReference>
<dbReference type="InterPro" id="IPR052147">
    <property type="entry name" value="PP2-like/Lectin"/>
</dbReference>
<dbReference type="PANTHER" id="PTHR48478:SF1">
    <property type="entry name" value="LECTIN-LIKE"/>
    <property type="match status" value="1"/>
</dbReference>
<protein>
    <submittedName>
        <fullName evidence="1">Uncharacterized protein</fullName>
    </submittedName>
</protein>